<dbReference type="Proteomes" id="UP000281985">
    <property type="component" value="Unassembled WGS sequence"/>
</dbReference>
<accession>A0A3M0GAG8</accession>
<dbReference type="AlphaFoldDB" id="A0A3M0GAG8"/>
<organism evidence="1 2">
    <name type="scientific">Dokdonia sinensis</name>
    <dbReference type="NCBI Taxonomy" id="2479847"/>
    <lineage>
        <taxon>Bacteria</taxon>
        <taxon>Pseudomonadati</taxon>
        <taxon>Bacteroidota</taxon>
        <taxon>Flavobacteriia</taxon>
        <taxon>Flavobacteriales</taxon>
        <taxon>Flavobacteriaceae</taxon>
        <taxon>Dokdonia</taxon>
    </lineage>
</organism>
<name>A0A3M0GAG8_9FLAO</name>
<protein>
    <recommendedName>
        <fullName evidence="3">Penicillin-binding protein activator LpoB</fullName>
    </recommendedName>
</protein>
<evidence type="ECO:0000313" key="1">
    <source>
        <dbReference type="EMBL" id="RMB58009.1"/>
    </source>
</evidence>
<proteinExistence type="predicted"/>
<gene>
    <name evidence="1" type="ORF">EAX61_10345</name>
</gene>
<dbReference type="InterPro" id="IPR005534">
    <property type="entry name" value="Curli_assmbl/transp-comp_CsgG"/>
</dbReference>
<evidence type="ECO:0008006" key="3">
    <source>
        <dbReference type="Google" id="ProtNLM"/>
    </source>
</evidence>
<keyword evidence="2" id="KW-1185">Reference proteome</keyword>
<dbReference type="EMBL" id="REFV01000009">
    <property type="protein sequence ID" value="RMB58009.1"/>
    <property type="molecule type" value="Genomic_DNA"/>
</dbReference>
<dbReference type="Gene3D" id="3.40.50.10610">
    <property type="entry name" value="ABC-type transport auxiliary lipoprotein component"/>
    <property type="match status" value="1"/>
</dbReference>
<reference evidence="1 2" key="1">
    <citation type="submission" date="2018-10" db="EMBL/GenBank/DDBJ databases">
        <title>Dokdonia luteus sp. nov., isolated from sea water.</title>
        <authorList>
            <person name="Zhou L.Y."/>
            <person name="Du Z.J."/>
        </authorList>
    </citation>
    <scope>NUCLEOTIDE SEQUENCE [LARGE SCALE GENOMIC DNA]</scope>
    <source>
        <strain evidence="1 2">SH27</strain>
    </source>
</reference>
<sequence>MIFRALLNLNHTIMKRILLLSFVIFSQIALSQKTSIALLPFESQSSLSPQANAIYDQVKEAFVATNRFDIVDRSNYSKINSEKELQKTEAFMNSDVIAQDNSKGAQQLVAGKLISYSNRLMQTEKSAYYKCNVSFSLDVLDVETGQVIHSKTITPKDSFMGSVLKSSMGGNSSPEAAFGNTLVRMQKYIDEFIQDYFPVETQIIDIQEVKKDEAKNVLVNVGTQTGTKKKDEFIVYEITFLEVGGKKTKREVEIGKFRIDVVEGAEISSAKVTKGGEAILEKFKSNAKLICKSTL</sequence>
<evidence type="ECO:0000313" key="2">
    <source>
        <dbReference type="Proteomes" id="UP000281985"/>
    </source>
</evidence>
<dbReference type="GO" id="GO:0030288">
    <property type="term" value="C:outer membrane-bounded periplasmic space"/>
    <property type="evidence" value="ECO:0007669"/>
    <property type="project" value="InterPro"/>
</dbReference>
<dbReference type="Pfam" id="PF03783">
    <property type="entry name" value="CsgG"/>
    <property type="match status" value="1"/>
</dbReference>
<comment type="caution">
    <text evidence="1">The sequence shown here is derived from an EMBL/GenBank/DDBJ whole genome shotgun (WGS) entry which is preliminary data.</text>
</comment>